<keyword evidence="2" id="KW-1185">Reference proteome</keyword>
<comment type="caution">
    <text evidence="1">The sequence shown here is derived from an EMBL/GenBank/DDBJ whole genome shotgun (WGS) entry which is preliminary data.</text>
</comment>
<sequence>MCGELWSLLQRLDWGVLKVLDATQVLDLTQWIEEQCLRAQETLMLLCSSVVMPKKYREGLNDLQVSLGWVSRDCALVLEQAKGDL</sequence>
<organism evidence="1 2">
    <name type="scientific">Penicillium argentinense</name>
    <dbReference type="NCBI Taxonomy" id="1131581"/>
    <lineage>
        <taxon>Eukaryota</taxon>
        <taxon>Fungi</taxon>
        <taxon>Dikarya</taxon>
        <taxon>Ascomycota</taxon>
        <taxon>Pezizomycotina</taxon>
        <taxon>Eurotiomycetes</taxon>
        <taxon>Eurotiomycetidae</taxon>
        <taxon>Eurotiales</taxon>
        <taxon>Aspergillaceae</taxon>
        <taxon>Penicillium</taxon>
    </lineage>
</organism>
<evidence type="ECO:0000313" key="1">
    <source>
        <dbReference type="EMBL" id="KAJ5089998.1"/>
    </source>
</evidence>
<dbReference type="AlphaFoldDB" id="A0A9W9K1W4"/>
<dbReference type="EMBL" id="JAPQKI010000009">
    <property type="protein sequence ID" value="KAJ5089998.1"/>
    <property type="molecule type" value="Genomic_DNA"/>
</dbReference>
<reference evidence="1" key="2">
    <citation type="journal article" date="2023" name="IMA Fungus">
        <title>Comparative genomic study of the Penicillium genus elucidates a diverse pangenome and 15 lateral gene transfer events.</title>
        <authorList>
            <person name="Petersen C."/>
            <person name="Sorensen T."/>
            <person name="Nielsen M.R."/>
            <person name="Sondergaard T.E."/>
            <person name="Sorensen J.L."/>
            <person name="Fitzpatrick D.A."/>
            <person name="Frisvad J.C."/>
            <person name="Nielsen K.L."/>
        </authorList>
    </citation>
    <scope>NUCLEOTIDE SEQUENCE</scope>
    <source>
        <strain evidence="1">IBT 30761</strain>
    </source>
</reference>
<dbReference type="RefSeq" id="XP_056471980.1">
    <property type="nucleotide sequence ID" value="XM_056621174.1"/>
</dbReference>
<reference evidence="1" key="1">
    <citation type="submission" date="2022-11" db="EMBL/GenBank/DDBJ databases">
        <authorList>
            <person name="Petersen C."/>
        </authorList>
    </citation>
    <scope>NUCLEOTIDE SEQUENCE</scope>
    <source>
        <strain evidence="1">IBT 30761</strain>
    </source>
</reference>
<dbReference type="GeneID" id="81360153"/>
<dbReference type="Proteomes" id="UP001149074">
    <property type="component" value="Unassembled WGS sequence"/>
</dbReference>
<evidence type="ECO:0000313" key="2">
    <source>
        <dbReference type="Proteomes" id="UP001149074"/>
    </source>
</evidence>
<proteinExistence type="predicted"/>
<gene>
    <name evidence="1" type="ORF">N7532_008682</name>
</gene>
<name>A0A9W9K1W4_9EURO</name>
<accession>A0A9W9K1W4</accession>
<protein>
    <submittedName>
        <fullName evidence="1">Uncharacterized protein</fullName>
    </submittedName>
</protein>